<organism evidence="2 3">
    <name type="scientific">Egibacter rhizosphaerae</name>
    <dbReference type="NCBI Taxonomy" id="1670831"/>
    <lineage>
        <taxon>Bacteria</taxon>
        <taxon>Bacillati</taxon>
        <taxon>Actinomycetota</taxon>
        <taxon>Nitriliruptoria</taxon>
        <taxon>Egibacterales</taxon>
        <taxon>Egibacteraceae</taxon>
        <taxon>Egibacter</taxon>
    </lineage>
</organism>
<feature type="transmembrane region" description="Helical" evidence="1">
    <location>
        <begin position="56"/>
        <end position="82"/>
    </location>
</feature>
<evidence type="ECO:0000256" key="1">
    <source>
        <dbReference type="SAM" id="Phobius"/>
    </source>
</evidence>
<keyword evidence="1" id="KW-0812">Transmembrane</keyword>
<protein>
    <submittedName>
        <fullName evidence="2">Uncharacterized protein</fullName>
    </submittedName>
</protein>
<name>A0A411YGK5_9ACTN</name>
<reference evidence="2 3" key="1">
    <citation type="submission" date="2019-01" db="EMBL/GenBank/DDBJ databases">
        <title>Egibacter rhizosphaerae EGI 80759T.</title>
        <authorList>
            <person name="Chen D.-D."/>
            <person name="Tian Y."/>
            <person name="Jiao J.-Y."/>
            <person name="Zhang X.-T."/>
            <person name="Zhang Y.-G."/>
            <person name="Zhang Y."/>
            <person name="Xiao M."/>
            <person name="Shu W.-S."/>
            <person name="Li W.-J."/>
        </authorList>
    </citation>
    <scope>NUCLEOTIDE SEQUENCE [LARGE SCALE GENOMIC DNA]</scope>
    <source>
        <strain evidence="2 3">EGI 80759</strain>
    </source>
</reference>
<feature type="transmembrane region" description="Helical" evidence="1">
    <location>
        <begin position="159"/>
        <end position="181"/>
    </location>
</feature>
<proteinExistence type="predicted"/>
<gene>
    <name evidence="2" type="ORF">ER308_11970</name>
</gene>
<feature type="transmembrane region" description="Helical" evidence="1">
    <location>
        <begin position="94"/>
        <end position="117"/>
    </location>
</feature>
<feature type="transmembrane region" description="Helical" evidence="1">
    <location>
        <begin position="129"/>
        <end position="147"/>
    </location>
</feature>
<dbReference type="KEGG" id="erz:ER308_11970"/>
<dbReference type="Proteomes" id="UP000291469">
    <property type="component" value="Chromosome"/>
</dbReference>
<dbReference type="RefSeq" id="WP_131155209.1">
    <property type="nucleotide sequence ID" value="NZ_CP036402.1"/>
</dbReference>
<evidence type="ECO:0000313" key="3">
    <source>
        <dbReference type="Proteomes" id="UP000291469"/>
    </source>
</evidence>
<feature type="transmembrane region" description="Helical" evidence="1">
    <location>
        <begin position="28"/>
        <end position="50"/>
    </location>
</feature>
<keyword evidence="3" id="KW-1185">Reference proteome</keyword>
<keyword evidence="1" id="KW-1133">Transmembrane helix</keyword>
<accession>A0A411YGK5</accession>
<keyword evidence="1" id="KW-0472">Membrane</keyword>
<dbReference type="EMBL" id="CP036402">
    <property type="protein sequence ID" value="QBI20212.1"/>
    <property type="molecule type" value="Genomic_DNA"/>
</dbReference>
<dbReference type="AlphaFoldDB" id="A0A411YGK5"/>
<sequence>MDSPNAESICTPAAAASRPPQTWRVPELLAGAAAALASGVGLLVLVSVGADGPAALGAALVLGLYGVVFAGPVVYAFGIPVASLARRVWWHHPLAEWGAVAVAGAVGGGLVVLVIVWMEPSGPPPHAGFTAQFMALGAAAALAGRGVAAWVRDRRRWRLTLAVLGGGIGVLTAASWVWIAVQPWVSP</sequence>
<evidence type="ECO:0000313" key="2">
    <source>
        <dbReference type="EMBL" id="QBI20212.1"/>
    </source>
</evidence>